<organism evidence="7 8">
    <name type="scientific">Acyrthosiphon pisum</name>
    <name type="common">Pea aphid</name>
    <dbReference type="NCBI Taxonomy" id="7029"/>
    <lineage>
        <taxon>Eukaryota</taxon>
        <taxon>Metazoa</taxon>
        <taxon>Ecdysozoa</taxon>
        <taxon>Arthropoda</taxon>
        <taxon>Hexapoda</taxon>
        <taxon>Insecta</taxon>
        <taxon>Pterygota</taxon>
        <taxon>Neoptera</taxon>
        <taxon>Paraneoptera</taxon>
        <taxon>Hemiptera</taxon>
        <taxon>Sternorrhyncha</taxon>
        <taxon>Aphidomorpha</taxon>
        <taxon>Aphidoidea</taxon>
        <taxon>Aphididae</taxon>
        <taxon>Macrosiphini</taxon>
        <taxon>Acyrthosiphon</taxon>
    </lineage>
</organism>
<evidence type="ECO:0000256" key="5">
    <source>
        <dbReference type="ARBA" id="ARBA00023242"/>
    </source>
</evidence>
<dbReference type="GO" id="GO:0008270">
    <property type="term" value="F:zinc ion binding"/>
    <property type="evidence" value="ECO:0007669"/>
    <property type="project" value="UniProtKB-KW"/>
</dbReference>
<feature type="domain" description="HAT C-terminal dimerisation" evidence="6">
    <location>
        <begin position="427"/>
        <end position="460"/>
    </location>
</feature>
<name>A0A8R2JTF4_ACYPI</name>
<evidence type="ECO:0000256" key="1">
    <source>
        <dbReference type="ARBA" id="ARBA00004123"/>
    </source>
</evidence>
<evidence type="ECO:0000313" key="8">
    <source>
        <dbReference type="Proteomes" id="UP000007819"/>
    </source>
</evidence>
<keyword evidence="2" id="KW-0479">Metal-binding</keyword>
<dbReference type="Pfam" id="PF05699">
    <property type="entry name" value="Dimer_Tnp_hAT"/>
    <property type="match status" value="1"/>
</dbReference>
<evidence type="ECO:0000256" key="3">
    <source>
        <dbReference type="ARBA" id="ARBA00022771"/>
    </source>
</evidence>
<evidence type="ECO:0000259" key="6">
    <source>
        <dbReference type="Pfam" id="PF05699"/>
    </source>
</evidence>
<comment type="subcellular location">
    <subcellularLocation>
        <location evidence="1">Nucleus</location>
    </subcellularLocation>
</comment>
<dbReference type="KEGG" id="api:115034148"/>
<keyword evidence="3" id="KW-0863">Zinc-finger</keyword>
<evidence type="ECO:0000313" key="7">
    <source>
        <dbReference type="EnsemblMetazoa" id="XP_029345810.1"/>
    </source>
</evidence>
<dbReference type="SUPFAM" id="SSF53098">
    <property type="entry name" value="Ribonuclease H-like"/>
    <property type="match status" value="1"/>
</dbReference>
<reference evidence="8" key="1">
    <citation type="submission" date="2010-06" db="EMBL/GenBank/DDBJ databases">
        <authorList>
            <person name="Jiang H."/>
            <person name="Abraham K."/>
            <person name="Ali S."/>
            <person name="Alsbrooks S.L."/>
            <person name="Anim B.N."/>
            <person name="Anosike U.S."/>
            <person name="Attaway T."/>
            <person name="Bandaranaike D.P."/>
            <person name="Battles P.K."/>
            <person name="Bell S.N."/>
            <person name="Bell A.V."/>
            <person name="Beltran B."/>
            <person name="Bickham C."/>
            <person name="Bustamante Y."/>
            <person name="Caleb T."/>
            <person name="Canada A."/>
            <person name="Cardenas V."/>
            <person name="Carter K."/>
            <person name="Chacko J."/>
            <person name="Chandrabose M.N."/>
            <person name="Chavez D."/>
            <person name="Chavez A."/>
            <person name="Chen L."/>
            <person name="Chu H.-S."/>
            <person name="Claassen K.J."/>
            <person name="Cockrell R."/>
            <person name="Collins M."/>
            <person name="Cooper J.A."/>
            <person name="Cree A."/>
            <person name="Curry S.M."/>
            <person name="Da Y."/>
            <person name="Dao M.D."/>
            <person name="Das B."/>
            <person name="Davila M.-L."/>
            <person name="Davy-Carroll L."/>
            <person name="Denson S."/>
            <person name="Dinh H."/>
            <person name="Ebong V.E."/>
            <person name="Edwards J.R."/>
            <person name="Egan A."/>
            <person name="El-Daye J."/>
            <person name="Escobedo L."/>
            <person name="Fernandez S."/>
            <person name="Fernando P.R."/>
            <person name="Flagg N."/>
            <person name="Forbes L.D."/>
            <person name="Fowler R.G."/>
            <person name="Fu Q."/>
            <person name="Gabisi R.A."/>
            <person name="Ganer J."/>
            <person name="Garbino Pronczuk A."/>
            <person name="Garcia R.M."/>
            <person name="Garner T."/>
            <person name="Garrett T.E."/>
            <person name="Gonzalez D.A."/>
            <person name="Hamid H."/>
            <person name="Hawkins E.S."/>
            <person name="Hirani K."/>
            <person name="Hogues M.E."/>
            <person name="Hollins B."/>
            <person name="Hsiao C.-H."/>
            <person name="Jabil R."/>
            <person name="James M.L."/>
            <person name="Jhangiani S.N."/>
            <person name="Johnson B."/>
            <person name="Johnson Q."/>
            <person name="Joshi V."/>
            <person name="Kalu J.B."/>
            <person name="Kam C."/>
            <person name="Kashfia A."/>
            <person name="Keebler J."/>
            <person name="Kisamo H."/>
            <person name="Kovar C.L."/>
            <person name="Lago L.A."/>
            <person name="Lai C.-Y."/>
            <person name="Laidlaw J."/>
            <person name="Lara F."/>
            <person name="Le T.-K."/>
            <person name="Lee S.L."/>
            <person name="Legall F.H."/>
            <person name="Lemon S.J."/>
            <person name="Lewis L.R."/>
            <person name="Li B."/>
            <person name="Liu Y."/>
            <person name="Liu Y.-S."/>
            <person name="Lopez J."/>
            <person name="Lozado R.J."/>
            <person name="Lu J."/>
            <person name="Madu R.C."/>
            <person name="Maheshwari M."/>
            <person name="Maheshwari R."/>
            <person name="Malloy K."/>
            <person name="Martinez E."/>
            <person name="Mathew T."/>
            <person name="Mercado I.C."/>
            <person name="Mercado C."/>
            <person name="Meyer B."/>
            <person name="Montgomery K."/>
            <person name="Morgan M.B."/>
            <person name="Munidasa M."/>
            <person name="Nazareth L.V."/>
            <person name="Nelson J."/>
            <person name="Ng B.M."/>
            <person name="Nguyen N.B."/>
            <person name="Nguyen P.Q."/>
            <person name="Nguyen T."/>
            <person name="Obregon M."/>
            <person name="Okwuonu G.O."/>
            <person name="Onwere C.G."/>
            <person name="Orozco G."/>
            <person name="Parra A."/>
            <person name="Patel S."/>
            <person name="Patil S."/>
            <person name="Perez A."/>
            <person name="Perez Y."/>
            <person name="Pham C."/>
            <person name="Primus E.L."/>
            <person name="Pu L.-L."/>
            <person name="Puazo M."/>
            <person name="Qin X."/>
            <person name="Quiroz J.B."/>
            <person name="Reese J."/>
            <person name="Richards S."/>
            <person name="Rives C.M."/>
            <person name="Robberts R."/>
            <person name="Ruiz S.J."/>
            <person name="Ruiz M.J."/>
            <person name="Santibanez J."/>
            <person name="Schneider B.W."/>
            <person name="Sisson I."/>
            <person name="Smith M."/>
            <person name="Sodergren E."/>
            <person name="Song X.-Z."/>
            <person name="Song B.B."/>
            <person name="Summersgill H."/>
            <person name="Thelus R."/>
            <person name="Thornton R.D."/>
            <person name="Trejos Z.Y."/>
            <person name="Usmani K."/>
            <person name="Vattathil S."/>
            <person name="Villasana D."/>
            <person name="Walker D.L."/>
            <person name="Wang S."/>
            <person name="Wang K."/>
            <person name="White C.S."/>
            <person name="Williams A.C."/>
            <person name="Williamson J."/>
            <person name="Wilson K."/>
            <person name="Woghiren I.O."/>
            <person name="Woodworth J.R."/>
            <person name="Worley K.C."/>
            <person name="Wright R.A."/>
            <person name="Wu W."/>
            <person name="Young L."/>
            <person name="Zhang L."/>
            <person name="Zhang J."/>
            <person name="Zhu Y."/>
            <person name="Muzny D.M."/>
            <person name="Weinstock G."/>
            <person name="Gibbs R.A."/>
        </authorList>
    </citation>
    <scope>NUCLEOTIDE SEQUENCE [LARGE SCALE GENOMIC DNA]</scope>
    <source>
        <strain evidence="8">LSR1</strain>
    </source>
</reference>
<dbReference type="OrthoDB" id="6629021at2759"/>
<keyword evidence="5" id="KW-0539">Nucleus</keyword>
<protein>
    <recommendedName>
        <fullName evidence="6">HAT C-terminal dimerisation domain-containing protein</fullName>
    </recommendedName>
</protein>
<reference evidence="7" key="2">
    <citation type="submission" date="2022-06" db="UniProtKB">
        <authorList>
            <consortium name="EnsemblMetazoa"/>
        </authorList>
    </citation>
    <scope>IDENTIFICATION</scope>
</reference>
<accession>A0A8R2JTF4</accession>
<dbReference type="InterPro" id="IPR052035">
    <property type="entry name" value="ZnF_BED_domain_contain"/>
</dbReference>
<dbReference type="PANTHER" id="PTHR46481">
    <property type="entry name" value="ZINC FINGER BED DOMAIN-CONTAINING PROTEIN 4"/>
    <property type="match status" value="1"/>
</dbReference>
<keyword evidence="4" id="KW-0862">Zinc</keyword>
<evidence type="ECO:0000256" key="2">
    <source>
        <dbReference type="ARBA" id="ARBA00022723"/>
    </source>
</evidence>
<dbReference type="InterPro" id="IPR008906">
    <property type="entry name" value="HATC_C_dom"/>
</dbReference>
<dbReference type="AlphaFoldDB" id="A0A8R2JTF4"/>
<dbReference type="InterPro" id="IPR012337">
    <property type="entry name" value="RNaseH-like_sf"/>
</dbReference>
<dbReference type="EnsemblMetazoa" id="XM_029489950.1">
    <property type="protein sequence ID" value="XP_029345810.1"/>
    <property type="gene ID" value="LOC115034148"/>
</dbReference>
<dbReference type="PANTHER" id="PTHR46481:SF10">
    <property type="entry name" value="ZINC FINGER BED DOMAIN-CONTAINING PROTEIN 39"/>
    <property type="match status" value="1"/>
</dbReference>
<dbReference type="GO" id="GO:0005634">
    <property type="term" value="C:nucleus"/>
    <property type="evidence" value="ECO:0007669"/>
    <property type="project" value="UniProtKB-SubCell"/>
</dbReference>
<sequence>MDEAEKIMSTIKKDINNRPISLKMDCCTRLNRGIIGINIQYHIKNKLVIRTLAMSNLEERHTSDYLKSVVLKVLNRYDIRPDQVYSCTVDNGANMVKMVRLLAEDNENDAQELNAGEIDEDGDTDVLANNQYSSENEILNDNFQEHLVNSFTSTGFGMTFCIRCSAHTVQLCVFDGLKTTNLKVILEKARKVVKKLRTPTVSTMLKKKNLKKAILDCDTRWNSIYHMLNRLYDLKQFCELTANDHCIPELELNNDDWELIKSLVLTLEPVEIGSKILQKADLTIGDFYGCWWKIRNGLSKVNTELSKAIQASMIFNYMSFLAIYMDPRFQILLVPEFKKKAQDHICKLWSLICALKNVGRPQEVCTINVPENVCVTVDNETDITDDFELFLKSKSGSNCITTNSTILQPNISAIVKSYDGVQRIPYESDIREYWSLKEKKMPELYEISQILMSIPATQVSLKD</sequence>
<evidence type="ECO:0000256" key="4">
    <source>
        <dbReference type="ARBA" id="ARBA00022833"/>
    </source>
</evidence>
<dbReference type="GO" id="GO:0046983">
    <property type="term" value="F:protein dimerization activity"/>
    <property type="evidence" value="ECO:0007669"/>
    <property type="project" value="InterPro"/>
</dbReference>
<dbReference type="Proteomes" id="UP000007819">
    <property type="component" value="Chromosome A2"/>
</dbReference>
<proteinExistence type="predicted"/>
<dbReference type="RefSeq" id="XP_029345810.1">
    <property type="nucleotide sequence ID" value="XM_029489950.1"/>
</dbReference>
<keyword evidence="8" id="KW-1185">Reference proteome</keyword>
<dbReference type="GeneID" id="115034148"/>